<organism evidence="2 3">
    <name type="scientific">Nepenthes gracilis</name>
    <name type="common">Slender pitcher plant</name>
    <dbReference type="NCBI Taxonomy" id="150966"/>
    <lineage>
        <taxon>Eukaryota</taxon>
        <taxon>Viridiplantae</taxon>
        <taxon>Streptophyta</taxon>
        <taxon>Embryophyta</taxon>
        <taxon>Tracheophyta</taxon>
        <taxon>Spermatophyta</taxon>
        <taxon>Magnoliopsida</taxon>
        <taxon>eudicotyledons</taxon>
        <taxon>Gunneridae</taxon>
        <taxon>Pentapetalae</taxon>
        <taxon>Caryophyllales</taxon>
        <taxon>Nepenthaceae</taxon>
        <taxon>Nepenthes</taxon>
    </lineage>
</organism>
<evidence type="ECO:0000256" key="1">
    <source>
        <dbReference type="SAM" id="MobiDB-lite"/>
    </source>
</evidence>
<name>A0AAD3SLV8_NEPGR</name>
<comment type="caution">
    <text evidence="2">The sequence shown here is derived from an EMBL/GenBank/DDBJ whole genome shotgun (WGS) entry which is preliminary data.</text>
</comment>
<evidence type="ECO:0000313" key="2">
    <source>
        <dbReference type="EMBL" id="GMH12611.1"/>
    </source>
</evidence>
<dbReference type="EMBL" id="BSYO01000012">
    <property type="protein sequence ID" value="GMH12611.1"/>
    <property type="molecule type" value="Genomic_DNA"/>
</dbReference>
<accession>A0AAD3SLV8</accession>
<protein>
    <submittedName>
        <fullName evidence="2">Uncharacterized protein</fullName>
    </submittedName>
</protein>
<keyword evidence="3" id="KW-1185">Reference proteome</keyword>
<reference evidence="2" key="1">
    <citation type="submission" date="2023-05" db="EMBL/GenBank/DDBJ databases">
        <title>Nepenthes gracilis genome sequencing.</title>
        <authorList>
            <person name="Fukushima K."/>
        </authorList>
    </citation>
    <scope>NUCLEOTIDE SEQUENCE</scope>
    <source>
        <strain evidence="2">SING2019-196</strain>
    </source>
</reference>
<feature type="region of interest" description="Disordered" evidence="1">
    <location>
        <begin position="1"/>
        <end position="57"/>
    </location>
</feature>
<dbReference type="AlphaFoldDB" id="A0AAD3SLV8"/>
<gene>
    <name evidence="2" type="ORF">Nepgr_014452</name>
</gene>
<dbReference type="Proteomes" id="UP001279734">
    <property type="component" value="Unassembled WGS sequence"/>
</dbReference>
<proteinExistence type="predicted"/>
<sequence>MRTASVIDGKNERRKSGKKERQPLNPSQQHDIACSLPPPPRSRDVSMGRRRRSRRQTLTMLRLGIIVEPFHSRDGPPKEAGIWSMP</sequence>
<evidence type="ECO:0000313" key="3">
    <source>
        <dbReference type="Proteomes" id="UP001279734"/>
    </source>
</evidence>